<dbReference type="EMBL" id="CAJNJA010007514">
    <property type="protein sequence ID" value="CAE7225654.1"/>
    <property type="molecule type" value="Genomic_DNA"/>
</dbReference>
<evidence type="ECO:0000313" key="5">
    <source>
        <dbReference type="Proteomes" id="UP000601435"/>
    </source>
</evidence>
<dbReference type="OrthoDB" id="421477at2759"/>
<evidence type="ECO:0000256" key="2">
    <source>
        <dbReference type="PROSITE-ProRule" id="PRU00317"/>
    </source>
</evidence>
<evidence type="ECO:0000256" key="1">
    <source>
        <dbReference type="ARBA" id="ARBA00022737"/>
    </source>
</evidence>
<dbReference type="InterPro" id="IPR033133">
    <property type="entry name" value="PUM-HD"/>
</dbReference>
<feature type="non-terminal residue" evidence="4">
    <location>
        <position position="1"/>
    </location>
</feature>
<keyword evidence="5" id="KW-1185">Reference proteome</keyword>
<dbReference type="GO" id="GO:0003729">
    <property type="term" value="F:mRNA binding"/>
    <property type="evidence" value="ECO:0007669"/>
    <property type="project" value="TreeGrafter"/>
</dbReference>
<sequence length="310" mass="34227">LGLLIAALRPQVVELGCDASATGVVQQLFTVCSDRPALRAQLTESLGGSILKMSKDKHGCLAIQHALEMAPLEMQCLIGSELKGKVFYCSRHMHGNFVMQKIIQTLPPSALMFIMLELKETVVAAALHIYACRVLQRLIEHCGHRPELLSLLEDLMVPGEQLQRLVKDPYSSNVIRTLVVCGSVENARVVMRLFSEDVMKYSRNRHASLVLEKCLEVSAGPKASELAEDRATLMTAFFSSSARSASPPLLQIMLDRFGNYIVQRVIETSTGAEKDEVKRLLTLAWPKLQNAAAGKHILSAANKKFSFKVQ</sequence>
<feature type="repeat" description="Pumilio" evidence="2">
    <location>
        <begin position="192"/>
        <end position="228"/>
    </location>
</feature>
<dbReference type="PANTHER" id="PTHR12537">
    <property type="entry name" value="RNA BINDING PROTEIN PUMILIO-RELATED"/>
    <property type="match status" value="1"/>
</dbReference>
<reference evidence="4" key="1">
    <citation type="submission" date="2021-02" db="EMBL/GenBank/DDBJ databases">
        <authorList>
            <person name="Dougan E. K."/>
            <person name="Rhodes N."/>
            <person name="Thang M."/>
            <person name="Chan C."/>
        </authorList>
    </citation>
    <scope>NUCLEOTIDE SEQUENCE</scope>
</reference>
<name>A0A812K8C2_9DINO</name>
<dbReference type="PANTHER" id="PTHR12537:SF12">
    <property type="entry name" value="MATERNAL PROTEIN PUMILIO"/>
    <property type="match status" value="1"/>
</dbReference>
<evidence type="ECO:0000313" key="4">
    <source>
        <dbReference type="EMBL" id="CAE7225654.1"/>
    </source>
</evidence>
<accession>A0A812K8C2</accession>
<comment type="caution">
    <text evidence="4">The sequence shown here is derived from an EMBL/GenBank/DDBJ whole genome shotgun (WGS) entry which is preliminary data.</text>
</comment>
<dbReference type="SMART" id="SM00025">
    <property type="entry name" value="Pumilio"/>
    <property type="match status" value="7"/>
</dbReference>
<dbReference type="Gene3D" id="1.25.10.10">
    <property type="entry name" value="Leucine-rich Repeat Variant"/>
    <property type="match status" value="1"/>
</dbReference>
<feature type="domain" description="PUM-HD" evidence="3">
    <location>
        <begin position="1"/>
        <end position="305"/>
    </location>
</feature>
<dbReference type="InterPro" id="IPR001313">
    <property type="entry name" value="Pumilio_RNA-bd_rpt"/>
</dbReference>
<feature type="repeat" description="Pumilio" evidence="2">
    <location>
        <begin position="117"/>
        <end position="153"/>
    </location>
</feature>
<dbReference type="PROSITE" id="PS50303">
    <property type="entry name" value="PUM_HD"/>
    <property type="match status" value="1"/>
</dbReference>
<dbReference type="AlphaFoldDB" id="A0A812K8C2"/>
<organism evidence="4 5">
    <name type="scientific">Symbiodinium necroappetens</name>
    <dbReference type="NCBI Taxonomy" id="1628268"/>
    <lineage>
        <taxon>Eukaryota</taxon>
        <taxon>Sar</taxon>
        <taxon>Alveolata</taxon>
        <taxon>Dinophyceae</taxon>
        <taxon>Suessiales</taxon>
        <taxon>Symbiodiniaceae</taxon>
        <taxon>Symbiodinium</taxon>
    </lineage>
</organism>
<evidence type="ECO:0000259" key="3">
    <source>
        <dbReference type="PROSITE" id="PS50303"/>
    </source>
</evidence>
<dbReference type="Proteomes" id="UP000601435">
    <property type="component" value="Unassembled WGS sequence"/>
</dbReference>
<keyword evidence="1" id="KW-0677">Repeat</keyword>
<feature type="repeat" description="Pumilio" evidence="2">
    <location>
        <begin position="45"/>
        <end position="80"/>
    </location>
</feature>
<gene>
    <name evidence="4" type="primary">APUM2</name>
    <name evidence="4" type="ORF">SNEC2469_LOCUS3165</name>
</gene>
<dbReference type="Pfam" id="PF00806">
    <property type="entry name" value="PUF"/>
    <property type="match status" value="6"/>
</dbReference>
<proteinExistence type="predicted"/>
<dbReference type="PROSITE" id="PS50302">
    <property type="entry name" value="PUM"/>
    <property type="match status" value="4"/>
</dbReference>
<dbReference type="InterPro" id="IPR011989">
    <property type="entry name" value="ARM-like"/>
</dbReference>
<protein>
    <submittedName>
        <fullName evidence="4">APUM2 protein</fullName>
    </submittedName>
</protein>
<dbReference type="SUPFAM" id="SSF48371">
    <property type="entry name" value="ARM repeat"/>
    <property type="match status" value="1"/>
</dbReference>
<dbReference type="InterPro" id="IPR016024">
    <property type="entry name" value="ARM-type_fold"/>
</dbReference>
<dbReference type="GO" id="GO:0010608">
    <property type="term" value="P:post-transcriptional regulation of gene expression"/>
    <property type="evidence" value="ECO:0007669"/>
    <property type="project" value="TreeGrafter"/>
</dbReference>
<dbReference type="GO" id="GO:0005737">
    <property type="term" value="C:cytoplasm"/>
    <property type="evidence" value="ECO:0007669"/>
    <property type="project" value="TreeGrafter"/>
</dbReference>
<feature type="repeat" description="Pumilio" evidence="2">
    <location>
        <begin position="244"/>
        <end position="282"/>
    </location>
</feature>